<sequence length="795" mass="84321">MISPVFKQRWLVILTVCALLLALFVSVLPLLTRYLLIKNVDQSLAVKSQLENLDINLFTGRVSAEGLQVAGHASSSLSGASLFVDIAMLELLRGNIVVESVNASGLFLRIEEDERGNVILVIPLGGETEAESAGDLVLPLFTLHSLTIENSEVELDAFGLQATAAIDLLTVSALSTAEIAPSSLSLQMRWNDASVEVDGTISPFAESPELALAVDIEQLNLADFAGQLPSSVTDLAGILKLNGRIDGTIDALTSSFDLQLQELGATSGHFATRIPNATWSGDIGVSNALANPQVSVRGDLTVAELQVDDTRQSLRVLQWKHLRVAGLELDADAAVEIETIELLELKTVVTDDDSSPAAAGSITVQELALADDRLVISSLTSSALTSRIVVTPAGDLQSQGLIMGIIDSLDESFIVDTESVADAGADGGQSKATPAAVNEFSWQIKQSEFTASSIEFSDQKFTHPMNITLLVDKLSLGNLDSSAAADPTEMNLVARVGEYGRVDASGEIAPLAEAVYLDIQGNIESIRLPVLSPYIEDLLGYELVAGQYDHEFKARIADEKLTSENNMVLRKLKVKSAPNVKASAPLPMPLGLALDMLRDGKDNIKLKVPVSGRLDDPDIGVDQVISTALGKALMAGSTTYLKLALQPYGAIWMGAEMGLKAAGKMSLDPMIFTALSAEPSVDNLAYTEKLSVLLTERPSLELQVCGAAGRDDHQALLARIAATADGPATTDDPAISPPPVIDAAGTAELLELARLRQQRLKQLLVQQHGIEAKRVYTCKASVAAEGKLSGVSLGL</sequence>
<evidence type="ECO:0000313" key="2">
    <source>
        <dbReference type="Proteomes" id="UP001143362"/>
    </source>
</evidence>
<name>A0ABT3TG70_9GAMM</name>
<dbReference type="EMBL" id="SHNN01000002">
    <property type="protein sequence ID" value="MCX2981264.1"/>
    <property type="molecule type" value="Genomic_DNA"/>
</dbReference>
<protein>
    <submittedName>
        <fullName evidence="1">DUF748 domain-containing protein</fullName>
    </submittedName>
</protein>
<organism evidence="1 2">
    <name type="scientific">Candidatus Litorirhabdus singularis</name>
    <dbReference type="NCBI Taxonomy" id="2518993"/>
    <lineage>
        <taxon>Bacteria</taxon>
        <taxon>Pseudomonadati</taxon>
        <taxon>Pseudomonadota</taxon>
        <taxon>Gammaproteobacteria</taxon>
        <taxon>Cellvibrionales</taxon>
        <taxon>Halieaceae</taxon>
        <taxon>Candidatus Litorirhabdus</taxon>
    </lineage>
</organism>
<dbReference type="Pfam" id="PF05359">
    <property type="entry name" value="DUF748"/>
    <property type="match status" value="2"/>
</dbReference>
<dbReference type="Proteomes" id="UP001143362">
    <property type="component" value="Unassembled WGS sequence"/>
</dbReference>
<comment type="caution">
    <text evidence="1">The sequence shown here is derived from an EMBL/GenBank/DDBJ whole genome shotgun (WGS) entry which is preliminary data.</text>
</comment>
<dbReference type="RefSeq" id="WP_279245267.1">
    <property type="nucleotide sequence ID" value="NZ_SHNN01000002.1"/>
</dbReference>
<keyword evidence="2" id="KW-1185">Reference proteome</keyword>
<evidence type="ECO:0000313" key="1">
    <source>
        <dbReference type="EMBL" id="MCX2981264.1"/>
    </source>
</evidence>
<dbReference type="InterPro" id="IPR008023">
    <property type="entry name" value="DUF748"/>
</dbReference>
<proteinExistence type="predicted"/>
<accession>A0ABT3TG70</accession>
<reference evidence="1" key="1">
    <citation type="submission" date="2019-02" db="EMBL/GenBank/DDBJ databases">
        <authorList>
            <person name="Li S.-H."/>
        </authorList>
    </citation>
    <scope>NUCLEOTIDE SEQUENCE</scope>
    <source>
        <strain evidence="1">IMCC14734</strain>
    </source>
</reference>
<gene>
    <name evidence="1" type="ORF">EYC98_10355</name>
</gene>